<dbReference type="Pfam" id="PF13860">
    <property type="entry name" value="FlgD_ig"/>
    <property type="match status" value="1"/>
</dbReference>
<keyword evidence="3 5" id="KW-1005">Bacterial flagellum biogenesis</keyword>
<evidence type="ECO:0000256" key="4">
    <source>
        <dbReference type="ARBA" id="ARBA00024746"/>
    </source>
</evidence>
<protein>
    <recommendedName>
        <fullName evidence="2 5">Basal-body rod modification protein FlgD</fullName>
    </recommendedName>
</protein>
<dbReference type="Proteomes" id="UP000274350">
    <property type="component" value="Chromosome"/>
</dbReference>
<dbReference type="Pfam" id="PF13861">
    <property type="entry name" value="FLgD_tudor"/>
    <property type="match status" value="1"/>
</dbReference>
<keyword evidence="8" id="KW-0282">Flagellum</keyword>
<feature type="domain" description="FlgD/Vpr Ig-like" evidence="6">
    <location>
        <begin position="104"/>
        <end position="179"/>
    </location>
</feature>
<dbReference type="OrthoDB" id="9785233at2"/>
<dbReference type="InterPro" id="IPR025963">
    <property type="entry name" value="FLgD_Tudor"/>
</dbReference>
<evidence type="ECO:0000259" key="7">
    <source>
        <dbReference type="Pfam" id="PF13861"/>
    </source>
</evidence>
<organism evidence="8 9">
    <name type="scientific">Undibacterium piscinae</name>
    <dbReference type="NCBI Taxonomy" id="2495591"/>
    <lineage>
        <taxon>Bacteria</taxon>
        <taxon>Pseudomonadati</taxon>
        <taxon>Pseudomonadota</taxon>
        <taxon>Betaproteobacteria</taxon>
        <taxon>Burkholderiales</taxon>
        <taxon>Oxalobacteraceae</taxon>
        <taxon>Undibacterium</taxon>
    </lineage>
</organism>
<dbReference type="AlphaFoldDB" id="A0A6M4A0U7"/>
<gene>
    <name evidence="8" type="primary">flgD</name>
    <name evidence="8" type="ORF">EJG51_001490</name>
</gene>
<reference evidence="8 9" key="1">
    <citation type="journal article" date="2019" name="Int. J. Syst. Evol. Microbiol.">
        <title>Undibacterium piscinae sp. nov., isolated from Korean shiner intestine.</title>
        <authorList>
            <person name="Lee S.Y."/>
            <person name="Kang W."/>
            <person name="Kim P.S."/>
            <person name="Kim H.S."/>
            <person name="Sung H."/>
            <person name="Shin N.R."/>
            <person name="Whon T.W."/>
            <person name="Yun J.H."/>
            <person name="Lee J.Y."/>
            <person name="Lee J.Y."/>
            <person name="Jung M.J."/>
            <person name="Jeong Y.S."/>
            <person name="Tak E.J."/>
            <person name="Han J.E."/>
            <person name="Hyun D.W."/>
            <person name="Kang M.S."/>
            <person name="Lee K.E."/>
            <person name="Lee B.H."/>
            <person name="Bae J.W."/>
        </authorList>
    </citation>
    <scope>NUCLEOTIDE SEQUENCE [LARGE SCALE GENOMIC DNA]</scope>
    <source>
        <strain evidence="8 9">S11R28</strain>
    </source>
</reference>
<dbReference type="GO" id="GO:0044781">
    <property type="term" value="P:bacterial-type flagellum organization"/>
    <property type="evidence" value="ECO:0007669"/>
    <property type="project" value="UniProtKB-UniRule"/>
</dbReference>
<evidence type="ECO:0000313" key="8">
    <source>
        <dbReference type="EMBL" id="QJQ04743.1"/>
    </source>
</evidence>
<keyword evidence="8" id="KW-0966">Cell projection</keyword>
<feature type="domain" description="FlgD Tudor-like" evidence="7">
    <location>
        <begin position="86"/>
        <end position="219"/>
    </location>
</feature>
<evidence type="ECO:0000256" key="2">
    <source>
        <dbReference type="ARBA" id="ARBA00016013"/>
    </source>
</evidence>
<evidence type="ECO:0000256" key="1">
    <source>
        <dbReference type="ARBA" id="ARBA00010577"/>
    </source>
</evidence>
<dbReference type="KEGG" id="upi:EJG51_001490"/>
<evidence type="ECO:0000256" key="3">
    <source>
        <dbReference type="ARBA" id="ARBA00022795"/>
    </source>
</evidence>
<evidence type="ECO:0000259" key="6">
    <source>
        <dbReference type="Pfam" id="PF13860"/>
    </source>
</evidence>
<sequence>MTTISTGAVDSNLLSTMNGGTAAKNATQEAQDRFMTLLVTQMKNQDPLNPMDNAQVTSQLAQLSTVTGIDKLNATVTTMNANFQASQNLQAASMIGHGVLAPGSAISLTDGKAIYGLDLPQAADKAEVTIRDSAGLAVKKISLDSLAQGLNTLTWDGTTEGGGKAVNGVYKFEVSASSAGKKLDVAPLSFGVVSSITSGVQGVKLGVINVGDIGMADVRQIY</sequence>
<proteinExistence type="inferred from homology"/>
<keyword evidence="9" id="KW-1185">Reference proteome</keyword>
<name>A0A6M4A0U7_9BURK</name>
<dbReference type="EMBL" id="CP051152">
    <property type="protein sequence ID" value="QJQ04743.1"/>
    <property type="molecule type" value="Genomic_DNA"/>
</dbReference>
<evidence type="ECO:0000256" key="5">
    <source>
        <dbReference type="RuleBase" id="RU362076"/>
    </source>
</evidence>
<dbReference type="InterPro" id="IPR025965">
    <property type="entry name" value="FlgD/Vpr_Ig-like"/>
</dbReference>
<comment type="similarity">
    <text evidence="1 5">Belongs to the FlgD family.</text>
</comment>
<comment type="function">
    <text evidence="4 5">Required for flagellar hook formation. May act as a scaffolding protein.</text>
</comment>
<evidence type="ECO:0000313" key="9">
    <source>
        <dbReference type="Proteomes" id="UP000274350"/>
    </source>
</evidence>
<dbReference type="Gene3D" id="2.60.40.4070">
    <property type="match status" value="1"/>
</dbReference>
<dbReference type="Pfam" id="PF03963">
    <property type="entry name" value="FlgD"/>
    <property type="match status" value="1"/>
</dbReference>
<dbReference type="Gene3D" id="2.30.30.910">
    <property type="match status" value="1"/>
</dbReference>
<dbReference type="InterPro" id="IPR005648">
    <property type="entry name" value="FlgD"/>
</dbReference>
<accession>A0A6M4A0U7</accession>
<keyword evidence="8" id="KW-0969">Cilium</keyword>